<evidence type="ECO:0000256" key="1">
    <source>
        <dbReference type="ARBA" id="ARBA00022741"/>
    </source>
</evidence>
<protein>
    <submittedName>
        <fullName evidence="6">Sigma 54-interacting transcriptional regulator</fullName>
    </submittedName>
</protein>
<dbReference type="PROSITE" id="PS50045">
    <property type="entry name" value="SIGMA54_INTERACT_4"/>
    <property type="match status" value="1"/>
</dbReference>
<name>A0A956RP26_UNCEI</name>
<dbReference type="GO" id="GO:0006355">
    <property type="term" value="P:regulation of DNA-templated transcription"/>
    <property type="evidence" value="ECO:0007669"/>
    <property type="project" value="InterPro"/>
</dbReference>
<dbReference type="InterPro" id="IPR002197">
    <property type="entry name" value="HTH_Fis"/>
</dbReference>
<dbReference type="PANTHER" id="PTHR32071:SF117">
    <property type="entry name" value="PTS-DEPENDENT DIHYDROXYACETONE KINASE OPERON REGULATORY PROTEIN-RELATED"/>
    <property type="match status" value="1"/>
</dbReference>
<dbReference type="InterPro" id="IPR003593">
    <property type="entry name" value="AAA+_ATPase"/>
</dbReference>
<evidence type="ECO:0000313" key="7">
    <source>
        <dbReference type="Proteomes" id="UP000697710"/>
    </source>
</evidence>
<comment type="caution">
    <text evidence="6">The sequence shown here is derived from an EMBL/GenBank/DDBJ whole genome shotgun (WGS) entry which is preliminary data.</text>
</comment>
<accession>A0A956RP26</accession>
<dbReference type="Gene3D" id="1.10.8.60">
    <property type="match status" value="1"/>
</dbReference>
<evidence type="ECO:0000256" key="2">
    <source>
        <dbReference type="ARBA" id="ARBA00022840"/>
    </source>
</evidence>
<feature type="domain" description="Sigma-54 factor interaction" evidence="5">
    <location>
        <begin position="192"/>
        <end position="427"/>
    </location>
</feature>
<reference evidence="6" key="2">
    <citation type="journal article" date="2021" name="Microbiome">
        <title>Successional dynamics and alternative stable states in a saline activated sludge microbial community over 9 years.</title>
        <authorList>
            <person name="Wang Y."/>
            <person name="Ye J."/>
            <person name="Ju F."/>
            <person name="Liu L."/>
            <person name="Boyd J.A."/>
            <person name="Deng Y."/>
            <person name="Parks D.H."/>
            <person name="Jiang X."/>
            <person name="Yin X."/>
            <person name="Woodcroft B.J."/>
            <person name="Tyson G.W."/>
            <person name="Hugenholtz P."/>
            <person name="Polz M.F."/>
            <person name="Zhang T."/>
        </authorList>
    </citation>
    <scope>NUCLEOTIDE SEQUENCE</scope>
    <source>
        <strain evidence="6">HKST-UBA01</strain>
    </source>
</reference>
<dbReference type="Pfam" id="PF00158">
    <property type="entry name" value="Sigma54_activat"/>
    <property type="match status" value="1"/>
</dbReference>
<feature type="region of interest" description="Disordered" evidence="4">
    <location>
        <begin position="1"/>
        <end position="34"/>
    </location>
</feature>
<keyword evidence="3" id="KW-0238">DNA-binding</keyword>
<reference evidence="6" key="1">
    <citation type="submission" date="2020-04" db="EMBL/GenBank/DDBJ databases">
        <authorList>
            <person name="Zhang T."/>
        </authorList>
    </citation>
    <scope>NUCLEOTIDE SEQUENCE</scope>
    <source>
        <strain evidence="6">HKST-UBA01</strain>
    </source>
</reference>
<keyword evidence="2" id="KW-0067">ATP-binding</keyword>
<dbReference type="Proteomes" id="UP000697710">
    <property type="component" value="Unassembled WGS sequence"/>
</dbReference>
<dbReference type="InterPro" id="IPR027417">
    <property type="entry name" value="P-loop_NTPase"/>
</dbReference>
<dbReference type="SMART" id="SM00382">
    <property type="entry name" value="AAA"/>
    <property type="match status" value="1"/>
</dbReference>
<gene>
    <name evidence="6" type="ORF">KC729_04835</name>
</gene>
<dbReference type="PANTHER" id="PTHR32071">
    <property type="entry name" value="TRANSCRIPTIONAL REGULATORY PROTEIN"/>
    <property type="match status" value="1"/>
</dbReference>
<evidence type="ECO:0000256" key="4">
    <source>
        <dbReference type="SAM" id="MobiDB-lite"/>
    </source>
</evidence>
<dbReference type="SUPFAM" id="SSF52540">
    <property type="entry name" value="P-loop containing nucleoside triphosphate hydrolases"/>
    <property type="match status" value="1"/>
</dbReference>
<dbReference type="PRINTS" id="PR01590">
    <property type="entry name" value="HTHFIS"/>
</dbReference>
<proteinExistence type="predicted"/>
<dbReference type="SUPFAM" id="SSF46689">
    <property type="entry name" value="Homeodomain-like"/>
    <property type="match status" value="1"/>
</dbReference>
<dbReference type="EMBL" id="JAGQHR010000093">
    <property type="protein sequence ID" value="MCA9726987.1"/>
    <property type="molecule type" value="Genomic_DNA"/>
</dbReference>
<dbReference type="Pfam" id="PF02954">
    <property type="entry name" value="HTH_8"/>
    <property type="match status" value="1"/>
</dbReference>
<evidence type="ECO:0000256" key="3">
    <source>
        <dbReference type="ARBA" id="ARBA00023125"/>
    </source>
</evidence>
<dbReference type="GO" id="GO:0005524">
    <property type="term" value="F:ATP binding"/>
    <property type="evidence" value="ECO:0007669"/>
    <property type="project" value="UniProtKB-KW"/>
</dbReference>
<dbReference type="AlphaFoldDB" id="A0A956RP26"/>
<dbReference type="Gene3D" id="3.40.50.300">
    <property type="entry name" value="P-loop containing nucleotide triphosphate hydrolases"/>
    <property type="match status" value="1"/>
</dbReference>
<dbReference type="Gene3D" id="1.10.10.60">
    <property type="entry name" value="Homeodomain-like"/>
    <property type="match status" value="1"/>
</dbReference>
<keyword evidence="1" id="KW-0547">Nucleotide-binding</keyword>
<dbReference type="GO" id="GO:0043565">
    <property type="term" value="F:sequence-specific DNA binding"/>
    <property type="evidence" value="ECO:0007669"/>
    <property type="project" value="InterPro"/>
</dbReference>
<feature type="compositionally biased region" description="Basic and acidic residues" evidence="4">
    <location>
        <begin position="11"/>
        <end position="25"/>
    </location>
</feature>
<dbReference type="InterPro" id="IPR002078">
    <property type="entry name" value="Sigma_54_int"/>
</dbReference>
<evidence type="ECO:0000313" key="6">
    <source>
        <dbReference type="EMBL" id="MCA9726987.1"/>
    </source>
</evidence>
<sequence>MKHPQGTAGPDRTRTVSKETVERPGSDTNLRRRRSPASQFALVLVGSRQTPQRIGEVLLLPSRKPFVVGRFDPEALFPGEEWAIPVRQRPGATETVGPLELPDHVSRRQLRLLAERDGVRVVVEGKAGVRVDDEMALPAGEDALIQPGATISIEDDLCLFLTTRPVTLPSVRARQAEEWSAFGFGEADGNGMVGESPAIWSLRDRLAFVAGMSQHVLLVGPSGTGKEMAAAAVHRLSPRAGKTLVTHSAADIPPTLLEAELFGNRADYPQAGMPARSGLIATAHGSTLFLDELGTLPVDLQARLLRVLDEGGRFRRLGSDEPQVADFRLVTATNQPLELIKHDLRARLEHVVEIPSLNQRREDIPLVAQRLLLRMSERAADRRQVERFWDRESRRFRVSVDLTRALVRHDYSLNVRELEQLLLASIFESDSDELERTVSVESRLRLPQRSTERETTLDPAAIHAALDREDGNVAAAARRLGVSRFQLIRLMRKHEISRSAPASDEADGD</sequence>
<organism evidence="6 7">
    <name type="scientific">Eiseniibacteriota bacterium</name>
    <dbReference type="NCBI Taxonomy" id="2212470"/>
    <lineage>
        <taxon>Bacteria</taxon>
        <taxon>Candidatus Eiseniibacteriota</taxon>
    </lineage>
</organism>
<evidence type="ECO:0000259" key="5">
    <source>
        <dbReference type="PROSITE" id="PS50045"/>
    </source>
</evidence>
<dbReference type="InterPro" id="IPR009057">
    <property type="entry name" value="Homeodomain-like_sf"/>
</dbReference>
<dbReference type="CDD" id="cd00009">
    <property type="entry name" value="AAA"/>
    <property type="match status" value="1"/>
</dbReference>